<dbReference type="EMBL" id="AP028907">
    <property type="protein sequence ID" value="BES80523.1"/>
    <property type="molecule type" value="Genomic_DNA"/>
</dbReference>
<dbReference type="PANTHER" id="PTHR30349">
    <property type="entry name" value="PHAGE INTEGRASE-RELATED"/>
    <property type="match status" value="1"/>
</dbReference>
<dbReference type="InterPro" id="IPR033686">
    <property type="entry name" value="XerA"/>
</dbReference>
<reference evidence="9 10" key="1">
    <citation type="submission" date="2023-09" db="EMBL/GenBank/DDBJ databases">
        <title>Pyrofollis japonicus gen. nov. sp. nov., a novel member of the family Pyrodictiaceae isolated from the Iheya North hydrothermal field.</title>
        <authorList>
            <person name="Miyazaki U."/>
            <person name="Sanari M."/>
            <person name="Tame A."/>
            <person name="Kitajima M."/>
            <person name="Okamoto A."/>
            <person name="Sawayama S."/>
            <person name="Miyazaki J."/>
            <person name="Takai K."/>
            <person name="Nakagawa S."/>
        </authorList>
    </citation>
    <scope>NUCLEOTIDE SEQUENCE [LARGE SCALE GENOMIC DNA]</scope>
    <source>
        <strain evidence="9 10">AV2</strain>
    </source>
</reference>
<evidence type="ECO:0000256" key="1">
    <source>
        <dbReference type="ARBA" id="ARBA00022490"/>
    </source>
</evidence>
<feature type="active site" evidence="5">
    <location>
        <position position="253"/>
    </location>
</feature>
<feature type="active site" evidence="5">
    <location>
        <position position="250"/>
    </location>
</feature>
<evidence type="ECO:0000256" key="2">
    <source>
        <dbReference type="ARBA" id="ARBA00022908"/>
    </source>
</evidence>
<dbReference type="Gene3D" id="1.10.150.130">
    <property type="match status" value="1"/>
</dbReference>
<feature type="active site" description="O-(3'-phospho-DNA)-tyrosine intermediate" evidence="5">
    <location>
        <position position="285"/>
    </location>
</feature>
<dbReference type="InterPro" id="IPR002104">
    <property type="entry name" value="Integrase_catalytic"/>
</dbReference>
<feature type="compositionally biased region" description="Low complexity" evidence="6">
    <location>
        <begin position="431"/>
        <end position="445"/>
    </location>
</feature>
<protein>
    <recommendedName>
        <fullName evidence="5">Tyrosine recombinase XerA</fullName>
    </recommendedName>
</protein>
<keyword evidence="3 5" id="KW-0238">DNA-binding</keyword>
<feature type="region of interest" description="Disordered" evidence="6">
    <location>
        <begin position="403"/>
        <end position="471"/>
    </location>
</feature>
<feature type="compositionally biased region" description="Pro residues" evidence="6">
    <location>
        <begin position="313"/>
        <end position="334"/>
    </location>
</feature>
<comment type="function">
    <text evidence="5">Site-specific tyrosine recombinase, which acts by catalyzing the cutting and rejoining of the recombining DNA molecules.</text>
</comment>
<evidence type="ECO:0000259" key="7">
    <source>
        <dbReference type="PROSITE" id="PS51898"/>
    </source>
</evidence>
<dbReference type="Pfam" id="PF13495">
    <property type="entry name" value="Phage_int_SAM_4"/>
    <property type="match status" value="1"/>
</dbReference>
<comment type="subcellular location">
    <subcellularLocation>
        <location evidence="5">Cytoplasm</location>
    </subcellularLocation>
</comment>
<keyword evidence="4 5" id="KW-0233">DNA recombination</keyword>
<keyword evidence="2 5" id="KW-0229">DNA integration</keyword>
<feature type="domain" description="Tyr recombinase" evidence="7">
    <location>
        <begin position="128"/>
        <end position="298"/>
    </location>
</feature>
<feature type="domain" description="Core-binding (CB)" evidence="8">
    <location>
        <begin position="16"/>
        <end position="114"/>
    </location>
</feature>
<organism evidence="9 10">
    <name type="scientific">Pyrodictium abyssi</name>
    <dbReference type="NCBI Taxonomy" id="54256"/>
    <lineage>
        <taxon>Archaea</taxon>
        <taxon>Thermoproteota</taxon>
        <taxon>Thermoprotei</taxon>
        <taxon>Desulfurococcales</taxon>
        <taxon>Pyrodictiaceae</taxon>
        <taxon>Pyrodictium</taxon>
    </lineage>
</organism>
<accession>A0ABN6ZJT1</accession>
<dbReference type="PROSITE" id="PS51898">
    <property type="entry name" value="TYR_RECOMBINASE"/>
    <property type="match status" value="1"/>
</dbReference>
<comment type="similarity">
    <text evidence="5">Belongs to the 'phage' integrase family. XerA subfamily.</text>
</comment>
<dbReference type="Pfam" id="PF00589">
    <property type="entry name" value="Phage_integrase"/>
    <property type="match status" value="1"/>
</dbReference>
<evidence type="ECO:0000259" key="8">
    <source>
        <dbReference type="PROSITE" id="PS51900"/>
    </source>
</evidence>
<evidence type="ECO:0000256" key="3">
    <source>
        <dbReference type="ARBA" id="ARBA00023125"/>
    </source>
</evidence>
<dbReference type="InterPro" id="IPR010998">
    <property type="entry name" value="Integrase_recombinase_N"/>
</dbReference>
<dbReference type="Proteomes" id="UP001341135">
    <property type="component" value="Chromosome"/>
</dbReference>
<feature type="region of interest" description="Disordered" evidence="6">
    <location>
        <begin position="303"/>
        <end position="340"/>
    </location>
</feature>
<proteinExistence type="inferred from homology"/>
<dbReference type="InterPro" id="IPR004107">
    <property type="entry name" value="Integrase_SAM-like_N"/>
</dbReference>
<feature type="compositionally biased region" description="Pro residues" evidence="6">
    <location>
        <begin position="409"/>
        <end position="430"/>
    </location>
</feature>
<dbReference type="RefSeq" id="WP_338250839.1">
    <property type="nucleotide sequence ID" value="NZ_AP028907.1"/>
</dbReference>
<evidence type="ECO:0000256" key="6">
    <source>
        <dbReference type="SAM" id="MobiDB-lite"/>
    </source>
</evidence>
<evidence type="ECO:0000256" key="4">
    <source>
        <dbReference type="ARBA" id="ARBA00023172"/>
    </source>
</evidence>
<feature type="compositionally biased region" description="Low complexity" evidence="6">
    <location>
        <begin position="452"/>
        <end position="461"/>
    </location>
</feature>
<dbReference type="InterPro" id="IPR050090">
    <property type="entry name" value="Tyrosine_recombinase_XerCD"/>
</dbReference>
<dbReference type="SUPFAM" id="SSF56349">
    <property type="entry name" value="DNA breaking-rejoining enzymes"/>
    <property type="match status" value="1"/>
</dbReference>
<dbReference type="InterPro" id="IPR044068">
    <property type="entry name" value="CB"/>
</dbReference>
<gene>
    <name evidence="5" type="primary">xerA</name>
    <name evidence="9" type="ORF">PABY_00900</name>
</gene>
<feature type="active site" evidence="5">
    <location>
        <position position="188"/>
    </location>
</feature>
<keyword evidence="10" id="KW-1185">Reference proteome</keyword>
<evidence type="ECO:0000256" key="5">
    <source>
        <dbReference type="HAMAP-Rule" id="MF_02055"/>
    </source>
</evidence>
<evidence type="ECO:0000313" key="10">
    <source>
        <dbReference type="Proteomes" id="UP001341135"/>
    </source>
</evidence>
<dbReference type="PROSITE" id="PS51900">
    <property type="entry name" value="CB"/>
    <property type="match status" value="1"/>
</dbReference>
<dbReference type="InterPro" id="IPR011010">
    <property type="entry name" value="DNA_brk_join_enz"/>
</dbReference>
<dbReference type="PANTHER" id="PTHR30349:SF41">
    <property type="entry name" value="INTEGRASE_RECOMBINASE PROTEIN MJ0367-RELATED"/>
    <property type="match status" value="1"/>
</dbReference>
<feature type="active site" evidence="5">
    <location>
        <position position="276"/>
    </location>
</feature>
<dbReference type="GeneID" id="89288112"/>
<sequence length="471" mass="52468">MTRFDLPPPPPGILERGNREAMEAFLAALAAAGASPKTVKAYRAAISDFLSFIGGKPLREVTSSDVSAWIYDRLTRGLQRPRSRDSDPAEERRERQTTMHYYTLFLRGFLEWLGLGVKVPVVRKPRSPRVEALRPEEVERLVSAARDPLDLLIVALLFETGLRAQEAVGLRLRDIDTRRREIRVRNAKYGEERVVLYGPLTEQALAIWLAVNPGLGPDDSLLGISYSGLYKRLKTLARRAGLDPRRVRPHVLRHTFATEALRRGVPLPVVQRLLGHHDIKVTQIYLHLLDEDIRAAYQRAFAAQPPTTRQEQPPAPPAYTPPQPQQPPVQPPAPAVQQPSQVQWLGYQAWPQQAPGQQPGAGIQPVQQPAYQAGQQPLHPQPPVQPLAQQPYQAYYAAPVQQPQQWQPAPYPYAAPQPPYQGQPPVPVQPPVQAWPAPAPATGQPQQPPAAVPAQPQSVAPTGRRDDRRRE</sequence>
<dbReference type="HAMAP" id="MF_02055">
    <property type="entry name" value="Recomb_XerA"/>
    <property type="match status" value="1"/>
</dbReference>
<dbReference type="Gene3D" id="1.10.443.10">
    <property type="entry name" value="Intergrase catalytic core"/>
    <property type="match status" value="1"/>
</dbReference>
<dbReference type="InterPro" id="IPR013762">
    <property type="entry name" value="Integrase-like_cat_sf"/>
</dbReference>
<feature type="active site" evidence="5">
    <location>
        <position position="163"/>
    </location>
</feature>
<name>A0ABN6ZJT1_9CREN</name>
<evidence type="ECO:0000313" key="9">
    <source>
        <dbReference type="EMBL" id="BES80523.1"/>
    </source>
</evidence>
<keyword evidence="1 5" id="KW-0963">Cytoplasm</keyword>